<name>A0A3L6F1B6_MAIZE</name>
<dbReference type="PANTHER" id="PTHR11709:SF512">
    <property type="entry name" value="LACCASE"/>
    <property type="match status" value="1"/>
</dbReference>
<comment type="subcellular location">
    <subcellularLocation>
        <location evidence="4">Secreted</location>
        <location evidence="4">Extracellular space</location>
        <location evidence="4">Apoplast</location>
    </subcellularLocation>
</comment>
<dbReference type="InterPro" id="IPR011707">
    <property type="entry name" value="Cu-oxidase-like_N"/>
</dbReference>
<keyword evidence="11" id="KW-0560">Oxidoreductase</keyword>
<keyword evidence="13" id="KW-0439">Lignin degradation</keyword>
<dbReference type="CDD" id="cd13849">
    <property type="entry name" value="CuRO_1_LCC_plant"/>
    <property type="match status" value="1"/>
</dbReference>
<dbReference type="InterPro" id="IPR011706">
    <property type="entry name" value="Cu-oxidase_C"/>
</dbReference>
<dbReference type="EC" id="1.10.3.2" evidence="6"/>
<evidence type="ECO:0000256" key="8">
    <source>
        <dbReference type="ARBA" id="ARBA00022525"/>
    </source>
</evidence>
<evidence type="ECO:0000259" key="14">
    <source>
        <dbReference type="Pfam" id="PF00394"/>
    </source>
</evidence>
<evidence type="ECO:0000256" key="10">
    <source>
        <dbReference type="ARBA" id="ARBA00022737"/>
    </source>
</evidence>
<evidence type="ECO:0000256" key="4">
    <source>
        <dbReference type="ARBA" id="ARBA00004271"/>
    </source>
</evidence>
<keyword evidence="12" id="KW-0186">Copper</keyword>
<evidence type="ECO:0000313" key="17">
    <source>
        <dbReference type="EMBL" id="PWZ26840.1"/>
    </source>
</evidence>
<evidence type="ECO:0000256" key="7">
    <source>
        <dbReference type="ARBA" id="ARBA00022523"/>
    </source>
</evidence>
<evidence type="ECO:0000256" key="13">
    <source>
        <dbReference type="ARBA" id="ARBA00023185"/>
    </source>
</evidence>
<evidence type="ECO:0000259" key="15">
    <source>
        <dbReference type="Pfam" id="PF07731"/>
    </source>
</evidence>
<feature type="domain" description="Plastocyanin-like" evidence="14">
    <location>
        <begin position="184"/>
        <end position="335"/>
    </location>
</feature>
<keyword evidence="9" id="KW-0479">Metal-binding</keyword>
<evidence type="ECO:0000256" key="2">
    <source>
        <dbReference type="ARBA" id="ARBA00001935"/>
    </source>
</evidence>
<dbReference type="Pfam" id="PF07731">
    <property type="entry name" value="Cu-oxidase_2"/>
    <property type="match status" value="1"/>
</dbReference>
<evidence type="ECO:0000256" key="12">
    <source>
        <dbReference type="ARBA" id="ARBA00023008"/>
    </source>
</evidence>
<dbReference type="PANTHER" id="PTHR11709">
    <property type="entry name" value="MULTI-COPPER OXIDASE"/>
    <property type="match status" value="1"/>
</dbReference>
<dbReference type="Gene3D" id="2.60.40.420">
    <property type="entry name" value="Cupredoxins - blue copper proteins"/>
    <property type="match status" value="3"/>
</dbReference>
<dbReference type="GO" id="GO:0052716">
    <property type="term" value="F:hydroquinone:oxygen oxidoreductase activity"/>
    <property type="evidence" value="ECO:0007669"/>
    <property type="project" value="UniProtKB-EC"/>
</dbReference>
<dbReference type="EMBL" id="NCVQ01000005">
    <property type="protein sequence ID" value="PWZ26840.1"/>
    <property type="molecule type" value="Genomic_DNA"/>
</dbReference>
<evidence type="ECO:0000256" key="9">
    <source>
        <dbReference type="ARBA" id="ARBA00022723"/>
    </source>
</evidence>
<dbReference type="PROSITE" id="PS00079">
    <property type="entry name" value="MULTICOPPER_OXIDASE1"/>
    <property type="match status" value="1"/>
</dbReference>
<comment type="function">
    <text evidence="3">Lignin degradation and detoxification of lignin-derived products.</text>
</comment>
<dbReference type="Proteomes" id="UP000251960">
    <property type="component" value="Chromosome 4"/>
</dbReference>
<evidence type="ECO:0000313" key="18">
    <source>
        <dbReference type="Proteomes" id="UP000251960"/>
    </source>
</evidence>
<comment type="cofactor">
    <cofactor evidence="2">
        <name>Cu cation</name>
        <dbReference type="ChEBI" id="CHEBI:23378"/>
    </cofactor>
</comment>
<accession>A0A3L6F1B6</accession>
<evidence type="ECO:0000256" key="3">
    <source>
        <dbReference type="ARBA" id="ARBA00002075"/>
    </source>
</evidence>
<dbReference type="AlphaFoldDB" id="A0A3L6F1B6"/>
<dbReference type="InterPro" id="IPR033138">
    <property type="entry name" value="Cu_oxidase_CS"/>
</dbReference>
<feature type="domain" description="Plastocyanin-like" evidence="15">
    <location>
        <begin position="492"/>
        <end position="605"/>
    </location>
</feature>
<organism evidence="17 18">
    <name type="scientific">Zea mays</name>
    <name type="common">Maize</name>
    <dbReference type="NCBI Taxonomy" id="4577"/>
    <lineage>
        <taxon>Eukaryota</taxon>
        <taxon>Viridiplantae</taxon>
        <taxon>Streptophyta</taxon>
        <taxon>Embryophyta</taxon>
        <taxon>Tracheophyta</taxon>
        <taxon>Spermatophyta</taxon>
        <taxon>Magnoliopsida</taxon>
        <taxon>Liliopsida</taxon>
        <taxon>Poales</taxon>
        <taxon>Poaceae</taxon>
        <taxon>PACMAD clade</taxon>
        <taxon>Panicoideae</taxon>
        <taxon>Andropogonodae</taxon>
        <taxon>Andropogoneae</taxon>
        <taxon>Tripsacinae</taxon>
        <taxon>Zea</taxon>
    </lineage>
</organism>
<keyword evidence="10" id="KW-0677">Repeat</keyword>
<dbReference type="InterPro" id="IPR008972">
    <property type="entry name" value="Cupredoxin"/>
</dbReference>
<comment type="catalytic activity">
    <reaction evidence="1">
        <text>4 hydroquinone + O2 = 4 benzosemiquinone + 2 H2O</text>
        <dbReference type="Rhea" id="RHEA:11276"/>
        <dbReference type="ChEBI" id="CHEBI:15377"/>
        <dbReference type="ChEBI" id="CHEBI:15379"/>
        <dbReference type="ChEBI" id="CHEBI:17594"/>
        <dbReference type="ChEBI" id="CHEBI:17977"/>
        <dbReference type="EC" id="1.10.3.2"/>
    </reaction>
</comment>
<dbReference type="InterPro" id="IPR002355">
    <property type="entry name" value="Cu_oxidase_Cu_BS"/>
</dbReference>
<dbReference type="Pfam" id="PF00394">
    <property type="entry name" value="Cu-oxidase"/>
    <property type="match status" value="1"/>
</dbReference>
<reference evidence="17 18" key="1">
    <citation type="journal article" date="2018" name="Nat. Genet.">
        <title>Extensive intraspecific gene order and gene structural variations between Mo17 and other maize genomes.</title>
        <authorList>
            <person name="Sun S."/>
            <person name="Zhou Y."/>
            <person name="Chen J."/>
            <person name="Shi J."/>
            <person name="Zhao H."/>
            <person name="Zhao H."/>
            <person name="Song W."/>
            <person name="Zhang M."/>
            <person name="Cui Y."/>
            <person name="Dong X."/>
            <person name="Liu H."/>
            <person name="Ma X."/>
            <person name="Jiao Y."/>
            <person name="Wang B."/>
            <person name="Wei X."/>
            <person name="Stein J.C."/>
            <person name="Glaubitz J.C."/>
            <person name="Lu F."/>
            <person name="Yu G."/>
            <person name="Liang C."/>
            <person name="Fengler K."/>
            <person name="Li B."/>
            <person name="Rafalski A."/>
            <person name="Schnable P.S."/>
            <person name="Ware D.H."/>
            <person name="Buckler E.S."/>
            <person name="Lai J."/>
        </authorList>
    </citation>
    <scope>NUCLEOTIDE SEQUENCE [LARGE SCALE GENOMIC DNA]</scope>
    <source>
        <strain evidence="18">cv. Missouri 17</strain>
        <tissue evidence="17">Seedling</tissue>
    </source>
</reference>
<evidence type="ECO:0000256" key="6">
    <source>
        <dbReference type="ARBA" id="ARBA00012297"/>
    </source>
</evidence>
<evidence type="ECO:0000256" key="5">
    <source>
        <dbReference type="ARBA" id="ARBA00010609"/>
    </source>
</evidence>
<comment type="caution">
    <text evidence="17">The sequence shown here is derived from an EMBL/GenBank/DDBJ whole genome shotgun (WGS) entry which is preliminary data.</text>
</comment>
<keyword evidence="8" id="KW-0964">Secreted</keyword>
<dbReference type="InterPro" id="IPR001117">
    <property type="entry name" value="Cu-oxidase_2nd"/>
</dbReference>
<dbReference type="GO" id="GO:0046274">
    <property type="term" value="P:lignin catabolic process"/>
    <property type="evidence" value="ECO:0007669"/>
    <property type="project" value="UniProtKB-KW"/>
</dbReference>
<evidence type="ECO:0000256" key="11">
    <source>
        <dbReference type="ARBA" id="ARBA00023002"/>
    </source>
</evidence>
<gene>
    <name evidence="17" type="primary">LAC15_2</name>
    <name evidence="17" type="ORF">Zm00014a_025924</name>
</gene>
<dbReference type="CDD" id="cd13875">
    <property type="entry name" value="CuRO_2_LCC_plant"/>
    <property type="match status" value="1"/>
</dbReference>
<evidence type="ECO:0000256" key="1">
    <source>
        <dbReference type="ARBA" id="ARBA00000349"/>
    </source>
</evidence>
<proteinExistence type="inferred from homology"/>
<dbReference type="PROSITE" id="PS00080">
    <property type="entry name" value="MULTICOPPER_OXIDASE2"/>
    <property type="match status" value="1"/>
</dbReference>
<dbReference type="GO" id="GO:0048046">
    <property type="term" value="C:apoplast"/>
    <property type="evidence" value="ECO:0007669"/>
    <property type="project" value="UniProtKB-SubCell"/>
</dbReference>
<dbReference type="GO" id="GO:0005507">
    <property type="term" value="F:copper ion binding"/>
    <property type="evidence" value="ECO:0007669"/>
    <property type="project" value="InterPro"/>
</dbReference>
<dbReference type="InterPro" id="IPR045087">
    <property type="entry name" value="Cu-oxidase_fam"/>
</dbReference>
<dbReference type="SUPFAM" id="SSF49503">
    <property type="entry name" value="Cupredoxins"/>
    <property type="match status" value="3"/>
</dbReference>
<protein>
    <recommendedName>
        <fullName evidence="6">laccase</fullName>
        <ecNumber evidence="6">1.10.3.2</ecNumber>
    </recommendedName>
</protein>
<feature type="domain" description="Plastocyanin-like" evidence="16">
    <location>
        <begin position="58"/>
        <end position="172"/>
    </location>
</feature>
<dbReference type="ExpressionAtlas" id="A0A3L6F1B6">
    <property type="expression patterns" value="baseline and differential"/>
</dbReference>
<evidence type="ECO:0000259" key="16">
    <source>
        <dbReference type="Pfam" id="PF07732"/>
    </source>
</evidence>
<comment type="similarity">
    <text evidence="5">Belongs to the multicopper oxidase family.</text>
</comment>
<dbReference type="InterPro" id="IPR034288">
    <property type="entry name" value="CuRO_1_LCC"/>
</dbReference>
<dbReference type="Pfam" id="PF07732">
    <property type="entry name" value="Cu-oxidase_3"/>
    <property type="match status" value="1"/>
</dbReference>
<sequence>MVAYLLSKPNGSWKASMKVWVGVGLPAAAAVVVVFVLSAGVAALPAAMAAVVEHTFVVSQVNLTRLCKETLVTVVNGQLPGPAIEVTEGDSVVVHVVNRSPYNMTIHWHGVKQRLNCWADGVPMVTQCPILPGRSFTYRFNVAGQEGTLWWHAHVPCLRATLHGALIIRPRHSPYPFAPKPDREIPVVIGEWWDMDLAQLDRNTMDGFLVDVPTGSTINGKLGDLYSCSGAAQDGFVLEVEPGKTYLLRLMNAALFSEYYLKVAGHRMTVVASDANYVRPYTTDVVAIAPGETMDVLLPADAPPGRSYYMAALAIQAPEPDVQVPPTITRGIVQYRSSSSDVAVDGVVVPAADPAVVMPDMPDQHDTTISFHFHGNLSSLRRRHRVPPARADDHMLVTLSLGSVCRDGGRACARSDSDESIIVGTMNDVSFRAPTAAAMPLLEAHYYGRGDMAMAAAAGVELRALPDAPLRVFNFTDPAYIPYGPKEAPLEPTEKQTTVRRFRHGAVVEVVFQDTAVMQSDSNPMHLHGHDMFVLAHGLGNYDAARDVATYNLLDPPLKNTVVVPRLGWVAVRFVADNPGTWYIHCHFDFHLSMGMVAVFIVEDGSSADTYLPPPPADLPKCGSNKGGLYLPEEFYLQK</sequence>
<dbReference type="InterPro" id="IPR034285">
    <property type="entry name" value="CuRO_2_LCC"/>
</dbReference>
<keyword evidence="7" id="KW-0052">Apoplast</keyword>